<evidence type="ECO:0000313" key="1">
    <source>
        <dbReference type="EMBL" id="HJD97499.1"/>
    </source>
</evidence>
<dbReference type="GO" id="GO:0019068">
    <property type="term" value="P:virion assembly"/>
    <property type="evidence" value="ECO:0007669"/>
    <property type="project" value="InterPro"/>
</dbReference>
<evidence type="ECO:0000313" key="2">
    <source>
        <dbReference type="Proteomes" id="UP000698963"/>
    </source>
</evidence>
<proteinExistence type="predicted"/>
<sequence length="113" mass="12411">MNILDRLDADMNAVFSQEDGITEACVVENVALRCFYEYPTEDVQPGSARLATPVRAPYATLLVSEVKAKLGRKLKRGDVLTVRGKAFRIEVIRPDGIGGLVCKLKKQETGNDS</sequence>
<dbReference type="RefSeq" id="WP_304122553.1">
    <property type="nucleotide sequence ID" value="NZ_DYZA01000154.1"/>
</dbReference>
<gene>
    <name evidence="1" type="ORF">K8W16_07625</name>
</gene>
<dbReference type="Pfam" id="PF05354">
    <property type="entry name" value="Phage_attach"/>
    <property type="match status" value="1"/>
</dbReference>
<name>A0A921AX68_9BACT</name>
<protein>
    <submittedName>
        <fullName evidence="1">Head-tail joining protein</fullName>
    </submittedName>
</protein>
<reference evidence="1" key="2">
    <citation type="submission" date="2021-09" db="EMBL/GenBank/DDBJ databases">
        <authorList>
            <person name="Gilroy R."/>
        </authorList>
    </citation>
    <scope>NUCLEOTIDE SEQUENCE</scope>
    <source>
        <strain evidence="1">ChiGjej2B2-19336</strain>
    </source>
</reference>
<organism evidence="1 2">
    <name type="scientific">Mailhella massiliensis</name>
    <dbReference type="NCBI Taxonomy" id="1903261"/>
    <lineage>
        <taxon>Bacteria</taxon>
        <taxon>Pseudomonadati</taxon>
        <taxon>Thermodesulfobacteriota</taxon>
        <taxon>Desulfovibrionia</taxon>
        <taxon>Desulfovibrionales</taxon>
        <taxon>Desulfovibrionaceae</taxon>
        <taxon>Mailhella</taxon>
    </lineage>
</organism>
<dbReference type="InterPro" id="IPR053734">
    <property type="entry name" value="Phage_Head-Tail_Connect_sf"/>
</dbReference>
<dbReference type="AlphaFoldDB" id="A0A921AX68"/>
<accession>A0A921AX68</accession>
<comment type="caution">
    <text evidence="1">The sequence shown here is derived from an EMBL/GenBank/DDBJ whole genome shotgun (WGS) entry which is preliminary data.</text>
</comment>
<dbReference type="InterPro" id="IPR008018">
    <property type="entry name" value="Phage_tail_attach_FII"/>
</dbReference>
<dbReference type="Gene3D" id="2.40.10.180">
    <property type="entry name" value="Phage tail proteins"/>
    <property type="match status" value="1"/>
</dbReference>
<reference evidence="1" key="1">
    <citation type="journal article" date="2021" name="PeerJ">
        <title>Extensive microbial diversity within the chicken gut microbiome revealed by metagenomics and culture.</title>
        <authorList>
            <person name="Gilroy R."/>
            <person name="Ravi A."/>
            <person name="Getino M."/>
            <person name="Pursley I."/>
            <person name="Horton D.L."/>
            <person name="Alikhan N.F."/>
            <person name="Baker D."/>
            <person name="Gharbi K."/>
            <person name="Hall N."/>
            <person name="Watson M."/>
            <person name="Adriaenssens E.M."/>
            <person name="Foster-Nyarko E."/>
            <person name="Jarju S."/>
            <person name="Secka A."/>
            <person name="Antonio M."/>
            <person name="Oren A."/>
            <person name="Chaudhuri R.R."/>
            <person name="La Ragione R."/>
            <person name="Hildebrand F."/>
            <person name="Pallen M.J."/>
        </authorList>
    </citation>
    <scope>NUCLEOTIDE SEQUENCE</scope>
    <source>
        <strain evidence="1">ChiGjej2B2-19336</strain>
    </source>
</reference>
<dbReference type="Proteomes" id="UP000698963">
    <property type="component" value="Unassembled WGS sequence"/>
</dbReference>
<dbReference type="EMBL" id="DYZA01000154">
    <property type="protein sequence ID" value="HJD97499.1"/>
    <property type="molecule type" value="Genomic_DNA"/>
</dbReference>